<evidence type="ECO:0000313" key="7">
    <source>
        <dbReference type="Proteomes" id="UP000320333"/>
    </source>
</evidence>
<dbReference type="GO" id="GO:0016586">
    <property type="term" value="C:RSC-type complex"/>
    <property type="evidence" value="ECO:0007669"/>
    <property type="project" value="TreeGrafter"/>
</dbReference>
<dbReference type="SMART" id="SM00501">
    <property type="entry name" value="BRIGHT"/>
    <property type="match status" value="1"/>
</dbReference>
<keyword evidence="2" id="KW-0804">Transcription</keyword>
<dbReference type="Gene3D" id="3.30.160.60">
    <property type="entry name" value="Classic Zinc Finger"/>
    <property type="match status" value="1"/>
</dbReference>
<protein>
    <recommendedName>
        <fullName evidence="5">ARID domain-containing protein</fullName>
    </recommendedName>
</protein>
<dbReference type="PROSITE" id="PS51011">
    <property type="entry name" value="ARID"/>
    <property type="match status" value="1"/>
</dbReference>
<proteinExistence type="predicted"/>
<dbReference type="Pfam" id="PF01388">
    <property type="entry name" value="ARID"/>
    <property type="match status" value="1"/>
</dbReference>
<dbReference type="STRING" id="246404.A0A507EL47"/>
<evidence type="ECO:0000259" key="5">
    <source>
        <dbReference type="PROSITE" id="PS51011"/>
    </source>
</evidence>
<evidence type="ECO:0000256" key="2">
    <source>
        <dbReference type="ARBA" id="ARBA00023163"/>
    </source>
</evidence>
<evidence type="ECO:0000256" key="3">
    <source>
        <dbReference type="ARBA" id="ARBA00023242"/>
    </source>
</evidence>
<dbReference type="Proteomes" id="UP000320333">
    <property type="component" value="Unassembled WGS sequence"/>
</dbReference>
<accession>A0A507EL47</accession>
<dbReference type="PANTHER" id="PTHR22970">
    <property type="entry name" value="AT-RICH INTERACTIVE DOMAIN-CONTAINING PROTEIN 2"/>
    <property type="match status" value="1"/>
</dbReference>
<reference evidence="6 7" key="1">
    <citation type="journal article" date="2019" name="Sci. Rep.">
        <title>Comparative genomics of chytrid fungi reveal insights into the obligate biotrophic and pathogenic lifestyle of Synchytrium endobioticum.</title>
        <authorList>
            <person name="van de Vossenberg B.T.L.H."/>
            <person name="Warris S."/>
            <person name="Nguyen H.D.T."/>
            <person name="van Gent-Pelzer M.P.E."/>
            <person name="Joly D.L."/>
            <person name="van de Geest H.C."/>
            <person name="Bonants P.J.M."/>
            <person name="Smith D.S."/>
            <person name="Levesque C.A."/>
            <person name="van der Lee T.A.J."/>
        </authorList>
    </citation>
    <scope>NUCLEOTIDE SEQUENCE [LARGE SCALE GENOMIC DNA]</scope>
    <source>
        <strain evidence="6 7">CBS 675.73</strain>
    </source>
</reference>
<feature type="compositionally biased region" description="Basic residues" evidence="4">
    <location>
        <begin position="531"/>
        <end position="540"/>
    </location>
</feature>
<evidence type="ECO:0000313" key="6">
    <source>
        <dbReference type="EMBL" id="TPX64584.1"/>
    </source>
</evidence>
<dbReference type="SMART" id="SM01014">
    <property type="entry name" value="ARID"/>
    <property type="match status" value="1"/>
</dbReference>
<feature type="compositionally biased region" description="Low complexity" evidence="4">
    <location>
        <begin position="553"/>
        <end position="567"/>
    </location>
</feature>
<feature type="domain" description="ARID" evidence="5">
    <location>
        <begin position="16"/>
        <end position="108"/>
    </location>
</feature>
<dbReference type="InterPro" id="IPR052406">
    <property type="entry name" value="Chromatin_Remodeling_Comp"/>
</dbReference>
<feature type="compositionally biased region" description="Polar residues" evidence="4">
    <location>
        <begin position="605"/>
        <end position="620"/>
    </location>
</feature>
<dbReference type="InterPro" id="IPR001606">
    <property type="entry name" value="ARID_dom"/>
</dbReference>
<keyword evidence="3" id="KW-0539">Nucleus</keyword>
<dbReference type="EMBL" id="QEAP01000538">
    <property type="protein sequence ID" value="TPX64584.1"/>
    <property type="molecule type" value="Genomic_DNA"/>
</dbReference>
<organism evidence="6 7">
    <name type="scientific">Chytriomyces confervae</name>
    <dbReference type="NCBI Taxonomy" id="246404"/>
    <lineage>
        <taxon>Eukaryota</taxon>
        <taxon>Fungi</taxon>
        <taxon>Fungi incertae sedis</taxon>
        <taxon>Chytridiomycota</taxon>
        <taxon>Chytridiomycota incertae sedis</taxon>
        <taxon>Chytridiomycetes</taxon>
        <taxon>Chytridiales</taxon>
        <taxon>Chytriomycetaceae</taxon>
        <taxon>Chytriomyces</taxon>
    </lineage>
</organism>
<evidence type="ECO:0000256" key="1">
    <source>
        <dbReference type="ARBA" id="ARBA00023015"/>
    </source>
</evidence>
<gene>
    <name evidence="6" type="ORF">CcCBS67573_g08367</name>
</gene>
<dbReference type="Gene3D" id="1.10.150.60">
    <property type="entry name" value="ARID DNA-binding domain"/>
    <property type="match status" value="1"/>
</dbReference>
<name>A0A507EL47_9FUNG</name>
<dbReference type="CDD" id="cd16100">
    <property type="entry name" value="ARID"/>
    <property type="match status" value="1"/>
</dbReference>
<dbReference type="GO" id="GO:0003677">
    <property type="term" value="F:DNA binding"/>
    <property type="evidence" value="ECO:0007669"/>
    <property type="project" value="InterPro"/>
</dbReference>
<dbReference type="PANTHER" id="PTHR22970:SF14">
    <property type="entry name" value="AT-RICH INTERACTIVE DOMAIN-CONTAINING PROTEIN 2"/>
    <property type="match status" value="1"/>
</dbReference>
<keyword evidence="1" id="KW-0805">Transcription regulation</keyword>
<dbReference type="InterPro" id="IPR036431">
    <property type="entry name" value="ARID_dom_sf"/>
</dbReference>
<dbReference type="SUPFAM" id="SSF46774">
    <property type="entry name" value="ARID-like"/>
    <property type="match status" value="1"/>
</dbReference>
<comment type="caution">
    <text evidence="6">The sequence shown here is derived from an EMBL/GenBank/DDBJ whole genome shotgun (WGS) entry which is preliminary data.</text>
</comment>
<dbReference type="AlphaFoldDB" id="A0A507EL47"/>
<feature type="region of interest" description="Disordered" evidence="4">
    <location>
        <begin position="522"/>
        <end position="585"/>
    </location>
</feature>
<dbReference type="OrthoDB" id="338531at2759"/>
<keyword evidence="7" id="KW-1185">Reference proteome</keyword>
<evidence type="ECO:0000256" key="4">
    <source>
        <dbReference type="SAM" id="MobiDB-lite"/>
    </source>
</evidence>
<sequence>MSGRIKNLDDDGIERIPEYYEFIAQLQQFHDSIGTFLQVEPILGGKKLDLRRIYLGVKHAGGFEKVTEEHGWQKIANPFDFPPTCTNSAYVIKRAYKQSLYNYAQVTDYGVPISQIKIIENASKRFQDDDGGASSKKAKTRNQFQPTVPSVTMTSTYVAPQRGNGAPIKVIEFAPDDKYLQGGAHNKILLALQSDLPNEVDWAFNKLVKLSSSTPPNFHIGSIPGLIEAIIAHTDAFFALLKLNTAADNFETSPDFSKPEHLTKLPNFSELTLFNLKECATMLDRVLQIMHILRNFSFTEPHAKFFINQNPLLTVLAKSLALPCYSIYTTLKLESLEIFENLAGAINLRGRNDFYLACLRKILTETNDKALLLGSLRSFTKLCATDGNHAHLMDMDATVLDRCIQLLRVRGDDFLIYLTLEFIYSYSCLGVDAIARVVACAAPSNIVRLFMSFLHLRPNMDVKPAKTKMVMGPPMPPPLQPYPQQQMNMPPGGNMPGFRPPGFMPPSMYPGTPMWNAGPVNNMDYNQPLKRGPKLGSKRIPKMESGTSTPVRSQAASQVNSSAVSPALHRTTSKSVSYKEDDDIDIDGDEDEVLEEGRAGGSYVPSGQSQSTPAARSTSGPAGPSLTVPTPQDPFSITYRKRGRPPKNKAELDAYSVQLQQQITQEHAAMLKQNPSMGDAEKTVLVTNLQQKQQMLLLQFAGAKSVPTPAPAATPIPAEREVDQYAGGGGNFGYVGMPNNIPVINPVVAPVEEEDIPADPSFECHWTLSDGSECPLEFASETEIISHMAEEHFATPNQLYRCQWSGCHAYHAAPTGRGTVFKHVRTHVGDSSKKTRGFSQPLFKKPFKSGGIDGPELAGIPLTTLLILRNLARSQIVREMFLEFEYDLALAMAERPKYSKVIAEVLWELR</sequence>
<feature type="region of interest" description="Disordered" evidence="4">
    <location>
        <begin position="598"/>
        <end position="649"/>
    </location>
</feature>